<organism evidence="4 5">
    <name type="scientific">Myxococcus llanfairpwllgwyngyllgogerychwyrndrobwllllantysiliogogogochensis</name>
    <dbReference type="NCBI Taxonomy" id="2590453"/>
    <lineage>
        <taxon>Bacteria</taxon>
        <taxon>Pseudomonadati</taxon>
        <taxon>Myxococcota</taxon>
        <taxon>Myxococcia</taxon>
        <taxon>Myxococcales</taxon>
        <taxon>Cystobacterineae</taxon>
        <taxon>Myxococcaceae</taxon>
        <taxon>Myxococcus</taxon>
    </lineage>
</organism>
<dbReference type="Gene3D" id="3.50.50.60">
    <property type="entry name" value="FAD/NAD(P)-binding domain"/>
    <property type="match status" value="2"/>
</dbReference>
<dbReference type="PANTHER" id="PTHR48105">
    <property type="entry name" value="THIOREDOXIN REDUCTASE 1-RELATED-RELATED"/>
    <property type="match status" value="1"/>
</dbReference>
<protein>
    <submittedName>
        <fullName evidence="4">NAD(P)/FAD-dependent oxidoreductase</fullName>
    </submittedName>
</protein>
<dbReference type="Pfam" id="PF07992">
    <property type="entry name" value="Pyr_redox_2"/>
    <property type="match status" value="1"/>
</dbReference>
<evidence type="ECO:0000313" key="4">
    <source>
        <dbReference type="EMBL" id="TQF10312.1"/>
    </source>
</evidence>
<evidence type="ECO:0000313" key="5">
    <source>
        <dbReference type="Proteomes" id="UP000315369"/>
    </source>
</evidence>
<reference evidence="4 5" key="1">
    <citation type="submission" date="2019-06" db="EMBL/GenBank/DDBJ databases">
        <authorList>
            <person name="Livingstone P."/>
            <person name="Whitworth D."/>
        </authorList>
    </citation>
    <scope>NUCLEOTIDE SEQUENCE [LARGE SCALE GENOMIC DNA]</scope>
    <source>
        <strain evidence="4 5">AM401</strain>
    </source>
</reference>
<evidence type="ECO:0000256" key="2">
    <source>
        <dbReference type="ARBA" id="ARBA00023002"/>
    </source>
</evidence>
<gene>
    <name evidence="4" type="ORF">FJV41_40105</name>
</gene>
<dbReference type="GO" id="GO:0016491">
    <property type="term" value="F:oxidoreductase activity"/>
    <property type="evidence" value="ECO:0007669"/>
    <property type="project" value="UniProtKB-KW"/>
</dbReference>
<dbReference type="InterPro" id="IPR023753">
    <property type="entry name" value="FAD/NAD-binding_dom"/>
</dbReference>
<sequence length="311" mass="33661">MNDILAKDVVIVGGGPAGLSAALVLGRGRKKVLLCDAGSPRNAAAEHIQGFVTRDGTPPWEFRAIGREQLRPYEVDIRDVRVSGIERLGDARFRVTLEGGVVVESRRVLLATGMVDVLPDLPGYRELWGKAVFQCPYCHGWEIQDKAWGVFAGPEAELYLDFALFLKGWSADVTLYTLGGFQVSAERRAQLQRAEVRLVEGPVRRLIASADGNALEAVELEDGTRVRQEYIFTRPPQRQVALVEGLGLALDEMGFVKVDPMQQTSVPGISAAGDLTTRLQGALIAAAAGAQSAYVMNHQLNMEALGAGHAK</sequence>
<accession>A0A540WMR9</accession>
<dbReference type="OrthoDB" id="9806179at2"/>
<dbReference type="AlphaFoldDB" id="A0A540WMR9"/>
<dbReference type="SUPFAM" id="SSF51905">
    <property type="entry name" value="FAD/NAD(P)-binding domain"/>
    <property type="match status" value="1"/>
</dbReference>
<feature type="domain" description="FAD/NAD(P)-binding" evidence="3">
    <location>
        <begin position="7"/>
        <end position="289"/>
    </location>
</feature>
<dbReference type="EMBL" id="VIFM01000264">
    <property type="protein sequence ID" value="TQF10312.1"/>
    <property type="molecule type" value="Genomic_DNA"/>
</dbReference>
<keyword evidence="2" id="KW-0560">Oxidoreductase</keyword>
<dbReference type="InterPro" id="IPR036188">
    <property type="entry name" value="FAD/NAD-bd_sf"/>
</dbReference>
<proteinExistence type="predicted"/>
<keyword evidence="1" id="KW-0285">Flavoprotein</keyword>
<dbReference type="Proteomes" id="UP000315369">
    <property type="component" value="Unassembled WGS sequence"/>
</dbReference>
<evidence type="ECO:0000256" key="1">
    <source>
        <dbReference type="ARBA" id="ARBA00022630"/>
    </source>
</evidence>
<comment type="caution">
    <text evidence="4">The sequence shown here is derived from an EMBL/GenBank/DDBJ whole genome shotgun (WGS) entry which is preliminary data.</text>
</comment>
<dbReference type="PRINTS" id="PR00469">
    <property type="entry name" value="PNDRDTASEII"/>
</dbReference>
<name>A0A540WMR9_9BACT</name>
<dbReference type="RefSeq" id="WP_141647899.1">
    <property type="nucleotide sequence ID" value="NZ_VIFM01000264.1"/>
</dbReference>
<evidence type="ECO:0000259" key="3">
    <source>
        <dbReference type="Pfam" id="PF07992"/>
    </source>
</evidence>
<dbReference type="PRINTS" id="PR00368">
    <property type="entry name" value="FADPNR"/>
</dbReference>
<dbReference type="InterPro" id="IPR050097">
    <property type="entry name" value="Ferredoxin-NADP_redctase_2"/>
</dbReference>
<keyword evidence="5" id="KW-1185">Reference proteome</keyword>